<reference evidence="1 2" key="1">
    <citation type="submission" date="2016-10" db="EMBL/GenBank/DDBJ databases">
        <authorList>
            <person name="de Groot N.N."/>
        </authorList>
    </citation>
    <scope>NUCLEOTIDE SEQUENCE [LARGE SCALE GENOMIC DNA]</scope>
    <source>
        <strain evidence="1 2">DSM 10495</strain>
    </source>
</reference>
<accession>A0A1H4KK77</accession>
<dbReference type="SUPFAM" id="SSF52540">
    <property type="entry name" value="P-loop containing nucleoside triphosphate hydrolases"/>
    <property type="match status" value="1"/>
</dbReference>
<dbReference type="STRING" id="156980.SAMN04489745_0663"/>
<evidence type="ECO:0008006" key="3">
    <source>
        <dbReference type="Google" id="ProtNLM"/>
    </source>
</evidence>
<dbReference type="Proteomes" id="UP000182652">
    <property type="component" value="Unassembled WGS sequence"/>
</dbReference>
<dbReference type="EMBL" id="FNSN01000003">
    <property type="protein sequence ID" value="SEB58302.1"/>
    <property type="molecule type" value="Genomic_DNA"/>
</dbReference>
<organism evidence="1 2">
    <name type="scientific">Arthrobacter woluwensis</name>
    <dbReference type="NCBI Taxonomy" id="156980"/>
    <lineage>
        <taxon>Bacteria</taxon>
        <taxon>Bacillati</taxon>
        <taxon>Actinomycetota</taxon>
        <taxon>Actinomycetes</taxon>
        <taxon>Micrococcales</taxon>
        <taxon>Micrococcaceae</taxon>
        <taxon>Arthrobacter</taxon>
    </lineage>
</organism>
<dbReference type="NCBIfam" id="NF006743">
    <property type="entry name" value="PRK09270.1-2"/>
    <property type="match status" value="1"/>
</dbReference>
<protein>
    <recommendedName>
        <fullName evidence="3">Nucleoside/nucleotide kinase family protein</fullName>
    </recommendedName>
</protein>
<dbReference type="InterPro" id="IPR027417">
    <property type="entry name" value="P-loop_NTPase"/>
</dbReference>
<sequence length="217" mass="23417">MDFAAPDLAPPTLGLPVALERIERLLASGERVILGLAGSPGAGKTTLSTALVEHFGPDLAVAVPLDGYHLANAVLERRGLRQRKGAPETFDGAGYVALLRRLRARDEDVVFAPEFRREIEEPVAGAIAVPREARLVITEGNYLLLQDGPWAGVLPILDEAWFVEPDDGVRLERLIARHEAFGKSPDAARAWALGTDEANARLIRAARGRAAVVVRPE</sequence>
<name>A0A1H4KK77_9MICC</name>
<evidence type="ECO:0000313" key="2">
    <source>
        <dbReference type="Proteomes" id="UP000182652"/>
    </source>
</evidence>
<evidence type="ECO:0000313" key="1">
    <source>
        <dbReference type="EMBL" id="SEB58302.1"/>
    </source>
</evidence>
<dbReference type="RefSeq" id="WP_066213995.1">
    <property type="nucleotide sequence ID" value="NZ_FNSN01000003.1"/>
</dbReference>
<gene>
    <name evidence="1" type="ORF">SAMN04489745_0663</name>
</gene>
<dbReference type="AlphaFoldDB" id="A0A1H4KK77"/>
<keyword evidence="2" id="KW-1185">Reference proteome</keyword>
<dbReference type="PANTHER" id="PTHR10285">
    <property type="entry name" value="URIDINE KINASE"/>
    <property type="match status" value="1"/>
</dbReference>
<dbReference type="Gene3D" id="3.40.50.300">
    <property type="entry name" value="P-loop containing nucleotide triphosphate hydrolases"/>
    <property type="match status" value="2"/>
</dbReference>
<proteinExistence type="predicted"/>